<proteinExistence type="predicted"/>
<sequence length="91" mass="9571">MLRPPLILLVTVAATRAVGRIVDQALRRIFHLSDDASAPRPGRGAGRCVKRGEAAGAGAPEPTRYKTLVIVRCGIPASSYTGPSATYPSRS</sequence>
<reference evidence="2" key="1">
    <citation type="journal article" date="2014" name="Int. J. Syst. Evol. Microbiol.">
        <title>Complete genome sequence of Corynebacterium casei LMG S-19264T (=DSM 44701T), isolated from a smear-ripened cheese.</title>
        <authorList>
            <consortium name="US DOE Joint Genome Institute (JGI-PGF)"/>
            <person name="Walter F."/>
            <person name="Albersmeier A."/>
            <person name="Kalinowski J."/>
            <person name="Ruckert C."/>
        </authorList>
    </citation>
    <scope>NUCLEOTIDE SEQUENCE</scope>
    <source>
        <strain evidence="2">JCM 4434</strain>
    </source>
</reference>
<protein>
    <submittedName>
        <fullName evidence="2">Uncharacterized protein</fullName>
    </submittedName>
</protein>
<comment type="caution">
    <text evidence="2">The sequence shown here is derived from an EMBL/GenBank/DDBJ whole genome shotgun (WGS) entry which is preliminary data.</text>
</comment>
<name>A0A8H9LMJ5_KITAU</name>
<evidence type="ECO:0000313" key="2">
    <source>
        <dbReference type="EMBL" id="GGU61757.1"/>
    </source>
</evidence>
<accession>A0A8H9LMJ5</accession>
<dbReference type="AlphaFoldDB" id="A0A8H9LMJ5"/>
<evidence type="ECO:0000256" key="1">
    <source>
        <dbReference type="SAM" id="MobiDB-lite"/>
    </source>
</evidence>
<reference evidence="2" key="2">
    <citation type="submission" date="2020-09" db="EMBL/GenBank/DDBJ databases">
        <authorList>
            <person name="Sun Q."/>
            <person name="Ohkuma M."/>
        </authorList>
    </citation>
    <scope>NUCLEOTIDE SEQUENCE</scope>
    <source>
        <strain evidence="2">JCM 4434</strain>
    </source>
</reference>
<dbReference type="EMBL" id="BMUB01000002">
    <property type="protein sequence ID" value="GGU61757.1"/>
    <property type="molecule type" value="Genomic_DNA"/>
</dbReference>
<gene>
    <name evidence="2" type="ORF">GCM10010502_10660</name>
</gene>
<feature type="region of interest" description="Disordered" evidence="1">
    <location>
        <begin position="35"/>
        <end position="60"/>
    </location>
</feature>
<dbReference type="Proteomes" id="UP000610124">
    <property type="component" value="Unassembled WGS sequence"/>
</dbReference>
<organism evidence="2 3">
    <name type="scientific">Kitasatospora aureofaciens</name>
    <name type="common">Streptomyces aureofaciens</name>
    <dbReference type="NCBI Taxonomy" id="1894"/>
    <lineage>
        <taxon>Bacteria</taxon>
        <taxon>Bacillati</taxon>
        <taxon>Actinomycetota</taxon>
        <taxon>Actinomycetes</taxon>
        <taxon>Kitasatosporales</taxon>
        <taxon>Streptomycetaceae</taxon>
        <taxon>Kitasatospora</taxon>
    </lineage>
</organism>
<evidence type="ECO:0000313" key="3">
    <source>
        <dbReference type="Proteomes" id="UP000610124"/>
    </source>
</evidence>